<evidence type="ECO:0000313" key="2">
    <source>
        <dbReference type="Proteomes" id="UP000596276"/>
    </source>
</evidence>
<dbReference type="EMBL" id="CP044619">
    <property type="protein sequence ID" value="QRD87973.1"/>
    <property type="molecule type" value="Genomic_DNA"/>
</dbReference>
<dbReference type="VEuPathDB" id="FungiDB:F9C07_956"/>
<organism evidence="1 2">
    <name type="scientific">Aspergillus flavus (strain ATCC 200026 / FGSC A1120 / IAM 13836 / NRRL 3357 / JCM 12722 / SRRC 167)</name>
    <dbReference type="NCBI Taxonomy" id="332952"/>
    <lineage>
        <taxon>Eukaryota</taxon>
        <taxon>Fungi</taxon>
        <taxon>Dikarya</taxon>
        <taxon>Ascomycota</taxon>
        <taxon>Pezizomycotina</taxon>
        <taxon>Eurotiomycetes</taxon>
        <taxon>Eurotiomycetidae</taxon>
        <taxon>Eurotiales</taxon>
        <taxon>Aspergillaceae</taxon>
        <taxon>Aspergillus</taxon>
        <taxon>Aspergillus subgen. Circumdati</taxon>
    </lineage>
</organism>
<accession>A0A7U2QX21</accession>
<reference evidence="2" key="1">
    <citation type="journal article" date="2021" name="G3 (Bethesda)">
        <title>Chromosome assembled and annotated genome sequence of Aspergillus flavus NRRL 3357.</title>
        <authorList>
            <person name="Skerker J.M."/>
            <person name="Pianalto K.M."/>
            <person name="Mondo S.J."/>
            <person name="Yang K."/>
            <person name="Arkin A.P."/>
            <person name="Keller N.P."/>
            <person name="Grigoriev I.V."/>
            <person name="Louise Glass N.L."/>
        </authorList>
    </citation>
    <scope>NUCLEOTIDE SEQUENCE [LARGE SCALE GENOMIC DNA]</scope>
    <source>
        <strain evidence="2">ATCC 200026 / FGSC A1120 / IAM 13836 / NRRL 3357 / JCM 12722 / SRRC 167</strain>
    </source>
</reference>
<evidence type="ECO:0000313" key="1">
    <source>
        <dbReference type="EMBL" id="QRD87973.1"/>
    </source>
</evidence>
<protein>
    <submittedName>
        <fullName evidence="1">Uncharacterized protein</fullName>
    </submittedName>
</protein>
<proteinExistence type="predicted"/>
<gene>
    <name evidence="1" type="ORF">F9C07_956</name>
</gene>
<name>A0A7U2QX21_ASPFN</name>
<keyword evidence="2" id="KW-1185">Reference proteome</keyword>
<dbReference type="Proteomes" id="UP000596276">
    <property type="component" value="Chromosome 1"/>
</dbReference>
<dbReference type="AlphaFoldDB" id="A0A7U2QX21"/>
<sequence length="58" mass="6436">MARWTGNKFVWIQAKGRAATTPSEIYMAASGVQGSDKLNLSMDVEFPNNGKMIKFVEL</sequence>